<feature type="coiled-coil region" evidence="1">
    <location>
        <begin position="168"/>
        <end position="195"/>
    </location>
</feature>
<dbReference type="PANTHER" id="PTHR35705">
    <property type="entry name" value="WPP DOMAIN-INTERACTING TAIL-ANCHORED PROTEIN 1"/>
    <property type="match status" value="1"/>
</dbReference>
<dbReference type="PANTHER" id="PTHR35705:SF1">
    <property type="entry name" value="WPP DOMAIN-INTERACTING TAIL-ANCHORED PROTEIN 1"/>
    <property type="match status" value="1"/>
</dbReference>
<feature type="transmembrane region" description="Helical" evidence="3">
    <location>
        <begin position="683"/>
        <end position="704"/>
    </location>
</feature>
<protein>
    <submittedName>
        <fullName evidence="5">WPP domain-interacting tail-anchored protein 1</fullName>
    </submittedName>
</protein>
<name>A0ABD1A610_CARAN</name>
<organism evidence="5 6">
    <name type="scientific">Cardamine amara subsp. amara</name>
    <dbReference type="NCBI Taxonomy" id="228776"/>
    <lineage>
        <taxon>Eukaryota</taxon>
        <taxon>Viridiplantae</taxon>
        <taxon>Streptophyta</taxon>
        <taxon>Embryophyta</taxon>
        <taxon>Tracheophyta</taxon>
        <taxon>Spermatophyta</taxon>
        <taxon>Magnoliopsida</taxon>
        <taxon>eudicotyledons</taxon>
        <taxon>Gunneridae</taxon>
        <taxon>Pentapetalae</taxon>
        <taxon>rosids</taxon>
        <taxon>malvids</taxon>
        <taxon>Brassicales</taxon>
        <taxon>Brassicaceae</taxon>
        <taxon>Cardamineae</taxon>
        <taxon>Cardamine</taxon>
    </lineage>
</organism>
<evidence type="ECO:0000256" key="1">
    <source>
        <dbReference type="SAM" id="Coils"/>
    </source>
</evidence>
<accession>A0ABD1A610</accession>
<dbReference type="Proteomes" id="UP001558713">
    <property type="component" value="Unassembled WGS sequence"/>
</dbReference>
<evidence type="ECO:0000256" key="3">
    <source>
        <dbReference type="SAM" id="Phobius"/>
    </source>
</evidence>
<dbReference type="Pfam" id="PF26581">
    <property type="entry name" value="WIT1_2_N"/>
    <property type="match status" value="1"/>
</dbReference>
<keyword evidence="6" id="KW-1185">Reference proteome</keyword>
<feature type="domain" description="WIT1/2 N-terminal helical bundle" evidence="4">
    <location>
        <begin position="54"/>
        <end position="197"/>
    </location>
</feature>
<evidence type="ECO:0000256" key="2">
    <source>
        <dbReference type="SAM" id="MobiDB-lite"/>
    </source>
</evidence>
<reference evidence="5 6" key="1">
    <citation type="submission" date="2024-04" db="EMBL/GenBank/DDBJ databases">
        <title>Genome assembly C_amara_ONT_v2.</title>
        <authorList>
            <person name="Yant L."/>
            <person name="Moore C."/>
            <person name="Slenker M."/>
        </authorList>
    </citation>
    <scope>NUCLEOTIDE SEQUENCE [LARGE SCALE GENOMIC DNA]</scope>
    <source>
        <tissue evidence="5">Leaf</tissue>
    </source>
</reference>
<dbReference type="SUPFAM" id="SSF57997">
    <property type="entry name" value="Tropomyosin"/>
    <property type="match status" value="1"/>
</dbReference>
<dbReference type="InterPro" id="IPR039976">
    <property type="entry name" value="WIT1/WIT2"/>
</dbReference>
<sequence>MLSLLQLMETETDHHRTVSVDDNDSLVPELSSTKESFIEDISLTGQVMMNPELSNAGQVLTKVELDFAFISERLVNLSLLTMQLGTKENDFESFVSEKVEGDDESSNDVDDSAEKALEFDLLSSILSSEVKELESHLGYLHNEIQSARVMISPFQHDGEAFLDLEGKLHDADQSLRQLMDQVVEMKKQSSNFQRLSSGLDELGSWSGGQTAVSQNDGEFGDLSAKIKMQTTDQQRNVLRMLEKSLAKEMELEKKLSESKNTEQELGMKLYSSEQDVVYMEEVTEDVFSRWLEADNAAEVFKGTSKEMSGKLQILQFNLSGSFKREDNLKSELVDSKERLEAKESALHKLDSSNARVSDFLMAQTESLKESLKEAEQNLILLSTENSTLSEKVRSLEEQLNEYGIQTKDVDAASAAQITDLERINEELKEKLAKTEARAEEAESKCKVLEGSNKDLQDELGTFTAKGFTLEKLASLEKHLRDSDLQLEHAVAAVEASKEKQNLLYSTVSDMEDVIEDLKSKVLKAENQADYTEEKLITVSESNAELNEELKFFKGRLKEGEKYLQQAEERKIRTAKDIAVHNKIMKKLVMQLAAERERLHKQITNLSRENCVLMVKLKKIGKTVYMESGNVSEVSSKYDQSAPSCHQESRPQATVTSLTNPEEEETNSKSDIGSVRRLDVGVLGFKYILVALLVILMSSMAYFIFQQNI</sequence>
<dbReference type="EMBL" id="JBANAX010000581">
    <property type="protein sequence ID" value="KAL1202242.1"/>
    <property type="molecule type" value="Genomic_DNA"/>
</dbReference>
<keyword evidence="3" id="KW-0472">Membrane</keyword>
<feature type="coiled-coil region" evidence="1">
    <location>
        <begin position="325"/>
        <end position="458"/>
    </location>
</feature>
<keyword evidence="3" id="KW-1133">Transmembrane helix</keyword>
<evidence type="ECO:0000259" key="4">
    <source>
        <dbReference type="Pfam" id="PF26581"/>
    </source>
</evidence>
<dbReference type="AlphaFoldDB" id="A0ABD1A610"/>
<keyword evidence="3" id="KW-0812">Transmembrane</keyword>
<dbReference type="InterPro" id="IPR058610">
    <property type="entry name" value="WIT1_2_N"/>
</dbReference>
<evidence type="ECO:0000313" key="6">
    <source>
        <dbReference type="Proteomes" id="UP001558713"/>
    </source>
</evidence>
<evidence type="ECO:0000313" key="5">
    <source>
        <dbReference type="EMBL" id="KAL1202242.1"/>
    </source>
</evidence>
<gene>
    <name evidence="5" type="ORF">V5N11_018195</name>
</gene>
<proteinExistence type="predicted"/>
<comment type="caution">
    <text evidence="5">The sequence shown here is derived from an EMBL/GenBank/DDBJ whole genome shotgun (WGS) entry which is preliminary data.</text>
</comment>
<feature type="compositionally biased region" description="Polar residues" evidence="2">
    <location>
        <begin position="635"/>
        <end position="659"/>
    </location>
</feature>
<keyword evidence="1" id="KW-0175">Coiled coil</keyword>
<feature type="coiled-coil region" evidence="1">
    <location>
        <begin position="507"/>
        <end position="608"/>
    </location>
</feature>
<feature type="region of interest" description="Disordered" evidence="2">
    <location>
        <begin position="635"/>
        <end position="669"/>
    </location>
</feature>